<feature type="region of interest" description="Disordered" evidence="1">
    <location>
        <begin position="82"/>
        <end position="130"/>
    </location>
</feature>
<dbReference type="Proteomes" id="UP000094112">
    <property type="component" value="Unassembled WGS sequence"/>
</dbReference>
<dbReference type="OrthoDB" id="3981266at2759"/>
<dbReference type="GeneID" id="30202377"/>
<organism evidence="2 3">
    <name type="scientific">Wickerhamomyces anomalus (strain ATCC 58044 / CBS 1984 / NCYC 433 / NRRL Y-366-8)</name>
    <name type="common">Yeast</name>
    <name type="synonym">Hansenula anomala</name>
    <dbReference type="NCBI Taxonomy" id="683960"/>
    <lineage>
        <taxon>Eukaryota</taxon>
        <taxon>Fungi</taxon>
        <taxon>Dikarya</taxon>
        <taxon>Ascomycota</taxon>
        <taxon>Saccharomycotina</taxon>
        <taxon>Saccharomycetes</taxon>
        <taxon>Phaffomycetales</taxon>
        <taxon>Wickerhamomycetaceae</taxon>
        <taxon>Wickerhamomyces</taxon>
    </lineage>
</organism>
<dbReference type="EMBL" id="KV454213">
    <property type="protein sequence ID" value="ODQ57489.1"/>
    <property type="molecule type" value="Genomic_DNA"/>
</dbReference>
<accession>A0A1E3NWA7</accession>
<evidence type="ECO:0000313" key="2">
    <source>
        <dbReference type="EMBL" id="ODQ57489.1"/>
    </source>
</evidence>
<proteinExistence type="predicted"/>
<feature type="compositionally biased region" description="Polar residues" evidence="1">
    <location>
        <begin position="167"/>
        <end position="183"/>
    </location>
</feature>
<feature type="region of interest" description="Disordered" evidence="1">
    <location>
        <begin position="163"/>
        <end position="214"/>
    </location>
</feature>
<feature type="compositionally biased region" description="Polar residues" evidence="1">
    <location>
        <begin position="297"/>
        <end position="306"/>
    </location>
</feature>
<name>A0A1E3NWA7_WICAA</name>
<evidence type="ECO:0000313" key="3">
    <source>
        <dbReference type="Proteomes" id="UP000094112"/>
    </source>
</evidence>
<feature type="region of interest" description="Disordered" evidence="1">
    <location>
        <begin position="291"/>
        <end position="310"/>
    </location>
</feature>
<keyword evidence="3" id="KW-1185">Reference proteome</keyword>
<sequence>MRYLRKFSGDQITVEDMMPISHDINLDIPEIKKNGPVNLNDLPIRVKTRFRGKKGNPTRRVVSTPIFDLVTRMEDMSIGLMPPPKFKDELSSSSPKPKALPKARKPPMDFKNLPPTPIQRFQNQQQKRQVSMPIQLNQTEKPLHQLHDYTNIIQIYEENSPFGVMPTDQSPTTPQILNSHHNLSSPEVNSASSASSESDTASNPSSTYSFVDSPEDDVLSIEPSVITKYSDQNPQNFKSKLHPRDSIRYMRNYDEYHDQFEIKTKTPPILPQHTINVIKKDAYYKSRANFEGEAQTHDPSAPQSPCNERDTSIFTRRSRRLPSLPANIINSDIISSTQQHNQPIHQFQSPGYRGGLRVVNRVPS</sequence>
<dbReference type="AlphaFoldDB" id="A0A1E3NWA7"/>
<dbReference type="RefSeq" id="XP_019036696.1">
    <property type="nucleotide sequence ID" value="XM_019185131.1"/>
</dbReference>
<gene>
    <name evidence="2" type="ORF">WICANDRAFT_80823</name>
</gene>
<protein>
    <submittedName>
        <fullName evidence="2">Uncharacterized protein</fullName>
    </submittedName>
</protein>
<feature type="compositionally biased region" description="Low complexity" evidence="1">
    <location>
        <begin position="184"/>
        <end position="207"/>
    </location>
</feature>
<reference evidence="2 3" key="1">
    <citation type="journal article" date="2016" name="Proc. Natl. Acad. Sci. U.S.A.">
        <title>Comparative genomics of biotechnologically important yeasts.</title>
        <authorList>
            <person name="Riley R."/>
            <person name="Haridas S."/>
            <person name="Wolfe K.H."/>
            <person name="Lopes M.R."/>
            <person name="Hittinger C.T."/>
            <person name="Goeker M."/>
            <person name="Salamov A.A."/>
            <person name="Wisecaver J.H."/>
            <person name="Long T.M."/>
            <person name="Calvey C.H."/>
            <person name="Aerts A.L."/>
            <person name="Barry K.W."/>
            <person name="Choi C."/>
            <person name="Clum A."/>
            <person name="Coughlan A.Y."/>
            <person name="Deshpande S."/>
            <person name="Douglass A.P."/>
            <person name="Hanson S.J."/>
            <person name="Klenk H.-P."/>
            <person name="LaButti K.M."/>
            <person name="Lapidus A."/>
            <person name="Lindquist E.A."/>
            <person name="Lipzen A.M."/>
            <person name="Meier-Kolthoff J.P."/>
            <person name="Ohm R.A."/>
            <person name="Otillar R.P."/>
            <person name="Pangilinan J.L."/>
            <person name="Peng Y."/>
            <person name="Rokas A."/>
            <person name="Rosa C.A."/>
            <person name="Scheuner C."/>
            <person name="Sibirny A.A."/>
            <person name="Slot J.C."/>
            <person name="Stielow J.B."/>
            <person name="Sun H."/>
            <person name="Kurtzman C.P."/>
            <person name="Blackwell M."/>
            <person name="Grigoriev I.V."/>
            <person name="Jeffries T.W."/>
        </authorList>
    </citation>
    <scope>NUCLEOTIDE SEQUENCE [LARGE SCALE GENOMIC DNA]</scope>
    <source>
        <strain evidence="3">ATCC 58044 / CBS 1984 / NCYC 433 / NRRL Y-366-8</strain>
    </source>
</reference>
<evidence type="ECO:0000256" key="1">
    <source>
        <dbReference type="SAM" id="MobiDB-lite"/>
    </source>
</evidence>
<feature type="compositionally biased region" description="Low complexity" evidence="1">
    <location>
        <begin position="119"/>
        <end position="129"/>
    </location>
</feature>